<name>Q60BE1_METCA</name>
<evidence type="ECO:0008006" key="4">
    <source>
        <dbReference type="Google" id="ProtNLM"/>
    </source>
</evidence>
<organism evidence="2 3">
    <name type="scientific">Methylococcus capsulatus (strain ATCC 33009 / NCIMB 11132 / Bath)</name>
    <dbReference type="NCBI Taxonomy" id="243233"/>
    <lineage>
        <taxon>Bacteria</taxon>
        <taxon>Pseudomonadati</taxon>
        <taxon>Pseudomonadota</taxon>
        <taxon>Gammaproteobacteria</taxon>
        <taxon>Methylococcales</taxon>
        <taxon>Methylococcaceae</taxon>
        <taxon>Methylococcus</taxon>
    </lineage>
</organism>
<dbReference type="Proteomes" id="UP000006821">
    <property type="component" value="Chromosome"/>
</dbReference>
<keyword evidence="1" id="KW-0732">Signal</keyword>
<dbReference type="AlphaFoldDB" id="Q60BE1"/>
<feature type="signal peptide" evidence="1">
    <location>
        <begin position="1"/>
        <end position="29"/>
    </location>
</feature>
<evidence type="ECO:0000313" key="3">
    <source>
        <dbReference type="Proteomes" id="UP000006821"/>
    </source>
</evidence>
<sequence>MMTERLPVLSRIRLTLSLLLMLGPASAGAGLTGPANYWECILHGMEDVKNDPVAREVMKICLSDFPDGFSVEEPLEGTPTECILKHGEDVSSALAAQQIHIACNVLYSRP</sequence>
<evidence type="ECO:0000313" key="2">
    <source>
        <dbReference type="EMBL" id="AAU93274.1"/>
    </source>
</evidence>
<reference evidence="2 3" key="1">
    <citation type="journal article" date="2004" name="PLoS Biol.">
        <title>Genomic insights into methanotrophy: the complete genome sequence of Methylococcus capsulatus (Bath).</title>
        <authorList>
            <person name="Ward N.L."/>
            <person name="Larsen O."/>
            <person name="Sakwa J."/>
            <person name="Bruseth L."/>
            <person name="Khouri H.M."/>
            <person name="Durkin A.S."/>
            <person name="Dimitrov G."/>
            <person name="Jiang L."/>
            <person name="Scanlan D."/>
            <person name="Kang K.H."/>
            <person name="Lewis M.R."/>
            <person name="Nelson K.E."/>
            <person name="Methe B.A."/>
            <person name="Wu M."/>
            <person name="Heidelberg J.F."/>
            <person name="Paulsen I.T."/>
            <person name="Fouts D.E."/>
            <person name="Ravel J."/>
            <person name="Tettelin H."/>
            <person name="Ren Q."/>
            <person name="Read T.D."/>
            <person name="DeBoy R.T."/>
            <person name="Seshadri R."/>
            <person name="Salzberg S.L."/>
            <person name="Jensen H.B."/>
            <person name="Birkeland N.K."/>
            <person name="Nelson W.C."/>
            <person name="Dodson R.J."/>
            <person name="Grindhaug S.H."/>
            <person name="Holt I.E."/>
            <person name="Eidhammer I."/>
            <person name="Jonasen I."/>
            <person name="Vanaken S."/>
            <person name="Utterback T.R."/>
            <person name="Feldblyum T.V."/>
            <person name="Fraser C.M."/>
            <person name="Lillehaug J.R."/>
            <person name="Eisen J.A."/>
        </authorList>
    </citation>
    <scope>NUCLEOTIDE SEQUENCE [LARGE SCALE GENOMIC DNA]</scope>
    <source>
        <strain evidence="3">ATCC 33009 / NCIMB 11132 / Bath</strain>
    </source>
</reference>
<dbReference type="HOGENOM" id="CLU_2168001_0_0_6"/>
<dbReference type="EMBL" id="AE017282">
    <property type="protein sequence ID" value="AAU93274.1"/>
    <property type="molecule type" value="Genomic_DNA"/>
</dbReference>
<gene>
    <name evidence="2" type="ordered locus">MCA0536</name>
</gene>
<proteinExistence type="predicted"/>
<evidence type="ECO:0000256" key="1">
    <source>
        <dbReference type="SAM" id="SignalP"/>
    </source>
</evidence>
<feature type="chain" id="PRO_5004265689" description="Lipoprotein" evidence="1">
    <location>
        <begin position="30"/>
        <end position="110"/>
    </location>
</feature>
<dbReference type="KEGG" id="mca:MCA0536"/>
<accession>Q60BE1</accession>
<protein>
    <recommendedName>
        <fullName evidence="4">Lipoprotein</fullName>
    </recommendedName>
</protein>